<sequence>MYPYYRWSCKPPSRLRWFLLGAVSAIWWIKSKEARNYHLKAKFCSRHQIPPEAYPLPGCGRFGHTTDSGDEERGAHYDRYDQGWYWGSHPRSSPSNGAPSWDSWEDDRLRMMQFGHRANEKFTEFSEATLDTICNTVEFLKAKLAKHRAEHERQTKELRAMREEQMRQYAEWTKSRSSPGSPPSSESTRVQ</sequence>
<dbReference type="EMBL" id="JASBNA010000017">
    <property type="protein sequence ID" value="KAK7686365.1"/>
    <property type="molecule type" value="Genomic_DNA"/>
</dbReference>
<evidence type="ECO:0000313" key="2">
    <source>
        <dbReference type="EMBL" id="KAK7686365.1"/>
    </source>
</evidence>
<reference evidence="2 3" key="1">
    <citation type="submission" date="2022-09" db="EMBL/GenBank/DDBJ databases">
        <authorList>
            <person name="Palmer J.M."/>
        </authorList>
    </citation>
    <scope>NUCLEOTIDE SEQUENCE [LARGE SCALE GENOMIC DNA]</scope>
    <source>
        <strain evidence="2 3">DSM 7382</strain>
    </source>
</reference>
<comment type="caution">
    <text evidence="2">The sequence shown here is derived from an EMBL/GenBank/DDBJ whole genome shotgun (WGS) entry which is preliminary data.</text>
</comment>
<proteinExistence type="predicted"/>
<evidence type="ECO:0000256" key="1">
    <source>
        <dbReference type="SAM" id="MobiDB-lite"/>
    </source>
</evidence>
<keyword evidence="3" id="KW-1185">Reference proteome</keyword>
<dbReference type="Proteomes" id="UP001385951">
    <property type="component" value="Unassembled WGS sequence"/>
</dbReference>
<organism evidence="2 3">
    <name type="scientific">Cerrena zonata</name>
    <dbReference type="NCBI Taxonomy" id="2478898"/>
    <lineage>
        <taxon>Eukaryota</taxon>
        <taxon>Fungi</taxon>
        <taxon>Dikarya</taxon>
        <taxon>Basidiomycota</taxon>
        <taxon>Agaricomycotina</taxon>
        <taxon>Agaricomycetes</taxon>
        <taxon>Polyporales</taxon>
        <taxon>Cerrenaceae</taxon>
        <taxon>Cerrena</taxon>
    </lineage>
</organism>
<name>A0AAW0GBC0_9APHY</name>
<feature type="region of interest" description="Disordered" evidence="1">
    <location>
        <begin position="161"/>
        <end position="191"/>
    </location>
</feature>
<evidence type="ECO:0000313" key="3">
    <source>
        <dbReference type="Proteomes" id="UP001385951"/>
    </source>
</evidence>
<gene>
    <name evidence="2" type="ORF">QCA50_010589</name>
</gene>
<feature type="compositionally biased region" description="Low complexity" evidence="1">
    <location>
        <begin position="175"/>
        <end position="191"/>
    </location>
</feature>
<accession>A0AAW0GBC0</accession>
<protein>
    <submittedName>
        <fullName evidence="2">Uncharacterized protein</fullName>
    </submittedName>
</protein>
<dbReference type="AlphaFoldDB" id="A0AAW0GBC0"/>